<name>A0ABW7AA29_9ACTN</name>
<keyword evidence="2" id="KW-1185">Reference proteome</keyword>
<gene>
    <name evidence="1" type="ORF">ACFLIM_11840</name>
</gene>
<protein>
    <submittedName>
        <fullName evidence="1">Uncharacterized protein</fullName>
    </submittedName>
</protein>
<dbReference type="Proteomes" id="UP001603978">
    <property type="component" value="Unassembled WGS sequence"/>
</dbReference>
<evidence type="ECO:0000313" key="1">
    <source>
        <dbReference type="EMBL" id="MFG1703873.1"/>
    </source>
</evidence>
<evidence type="ECO:0000313" key="2">
    <source>
        <dbReference type="Proteomes" id="UP001603978"/>
    </source>
</evidence>
<sequence>MIAAILLIVMMAVAIVATELIMRCSEKSKESVDSPIEITGD</sequence>
<proteinExistence type="predicted"/>
<reference evidence="1 2" key="1">
    <citation type="submission" date="2024-10" db="EMBL/GenBank/DDBJ databases">
        <authorList>
            <person name="Topkara A.R."/>
            <person name="Saygin H."/>
        </authorList>
    </citation>
    <scope>NUCLEOTIDE SEQUENCE [LARGE SCALE GENOMIC DNA]</scope>
    <source>
        <strain evidence="1 2">M3C6</strain>
    </source>
</reference>
<comment type="caution">
    <text evidence="1">The sequence shown here is derived from an EMBL/GenBank/DDBJ whole genome shotgun (WGS) entry which is preliminary data.</text>
</comment>
<dbReference type="EMBL" id="JBICRM010000006">
    <property type="protein sequence ID" value="MFG1703873.1"/>
    <property type="molecule type" value="Genomic_DNA"/>
</dbReference>
<organism evidence="1 2">
    <name type="scientific">Nonomuraea marmarensis</name>
    <dbReference type="NCBI Taxonomy" id="3351344"/>
    <lineage>
        <taxon>Bacteria</taxon>
        <taxon>Bacillati</taxon>
        <taxon>Actinomycetota</taxon>
        <taxon>Actinomycetes</taxon>
        <taxon>Streptosporangiales</taxon>
        <taxon>Streptosporangiaceae</taxon>
        <taxon>Nonomuraea</taxon>
    </lineage>
</organism>
<accession>A0ABW7AA29</accession>